<dbReference type="Proteomes" id="UP000008022">
    <property type="component" value="Unassembled WGS sequence"/>
</dbReference>
<proteinExistence type="predicted"/>
<protein>
    <submittedName>
        <fullName evidence="2">Uncharacterized protein</fullName>
    </submittedName>
</protein>
<keyword evidence="1" id="KW-0732">Signal</keyword>
<evidence type="ECO:0000313" key="2">
    <source>
        <dbReference type="EnsemblPlants" id="ORUFI02G04420.1"/>
    </source>
</evidence>
<organism evidence="2 3">
    <name type="scientific">Oryza rufipogon</name>
    <name type="common">Brownbeard rice</name>
    <name type="synonym">Asian wild rice</name>
    <dbReference type="NCBI Taxonomy" id="4529"/>
    <lineage>
        <taxon>Eukaryota</taxon>
        <taxon>Viridiplantae</taxon>
        <taxon>Streptophyta</taxon>
        <taxon>Embryophyta</taxon>
        <taxon>Tracheophyta</taxon>
        <taxon>Spermatophyta</taxon>
        <taxon>Magnoliopsida</taxon>
        <taxon>Liliopsida</taxon>
        <taxon>Poales</taxon>
        <taxon>Poaceae</taxon>
        <taxon>BOP clade</taxon>
        <taxon>Oryzoideae</taxon>
        <taxon>Oryzeae</taxon>
        <taxon>Oryzinae</taxon>
        <taxon>Oryza</taxon>
    </lineage>
</organism>
<reference evidence="2" key="2">
    <citation type="submission" date="2015-06" db="UniProtKB">
        <authorList>
            <consortium name="EnsemblPlants"/>
        </authorList>
    </citation>
    <scope>IDENTIFICATION</scope>
</reference>
<dbReference type="HOGENOM" id="CLU_2926754_0_0_1"/>
<dbReference type="Gramene" id="ORUFI02G04420.1">
    <property type="protein sequence ID" value="ORUFI02G04420.1"/>
    <property type="gene ID" value="ORUFI02G04420"/>
</dbReference>
<dbReference type="EnsemblPlants" id="ORUFI02G04420.1">
    <property type="protein sequence ID" value="ORUFI02G04420.1"/>
    <property type="gene ID" value="ORUFI02G04420"/>
</dbReference>
<evidence type="ECO:0000313" key="3">
    <source>
        <dbReference type="Proteomes" id="UP000008022"/>
    </source>
</evidence>
<dbReference type="AlphaFoldDB" id="A0A0E0NA26"/>
<sequence>MASLLLLLIVATSAMACVEQEKSSLLRFIAELSQDGGIAMSWQNGMDCCCGKASPATKMGL</sequence>
<evidence type="ECO:0000256" key="1">
    <source>
        <dbReference type="SAM" id="SignalP"/>
    </source>
</evidence>
<dbReference type="OMA" id="STACCKW"/>
<feature type="signal peptide" evidence="1">
    <location>
        <begin position="1"/>
        <end position="16"/>
    </location>
</feature>
<keyword evidence="3" id="KW-1185">Reference proteome</keyword>
<feature type="chain" id="PRO_5002368697" evidence="1">
    <location>
        <begin position="17"/>
        <end position="61"/>
    </location>
</feature>
<reference evidence="3" key="1">
    <citation type="submission" date="2013-06" db="EMBL/GenBank/DDBJ databases">
        <authorList>
            <person name="Zhao Q."/>
        </authorList>
    </citation>
    <scope>NUCLEOTIDE SEQUENCE</scope>
    <source>
        <strain evidence="3">cv. W1943</strain>
    </source>
</reference>
<name>A0A0E0NA26_ORYRU</name>
<accession>A0A0E0NA26</accession>